<reference evidence="1 2" key="1">
    <citation type="journal article" date="2014" name="Genome Announc.">
        <title>Draft Genome Sequence of Lutibaculum baratangense Strain AMV1T, Isolated from a Mud Volcano in Andamans, India.</title>
        <authorList>
            <person name="Singh A."/>
            <person name="Sreenivas A."/>
            <person name="Sathyanarayana Reddy G."/>
            <person name="Pinnaka A.K."/>
            <person name="Shivaji S."/>
        </authorList>
    </citation>
    <scope>NUCLEOTIDE SEQUENCE [LARGE SCALE GENOMIC DNA]</scope>
    <source>
        <strain evidence="1 2">AMV1</strain>
    </source>
</reference>
<evidence type="ECO:0000313" key="2">
    <source>
        <dbReference type="Proteomes" id="UP000017819"/>
    </source>
</evidence>
<sequence length="39" mass="4007">MDLLETCPLGAGNHKGAIGWLFPLPARDSGNSTIVEAPG</sequence>
<name>V4RIJ4_9HYPH</name>
<protein>
    <submittedName>
        <fullName evidence="1">Uncharacterized protein</fullName>
    </submittedName>
</protein>
<proteinExistence type="predicted"/>
<comment type="caution">
    <text evidence="1">The sequence shown here is derived from an EMBL/GenBank/DDBJ whole genome shotgun (WGS) entry which is preliminary data.</text>
</comment>
<organism evidence="1 2">
    <name type="scientific">Lutibaculum baratangense AMV1</name>
    <dbReference type="NCBI Taxonomy" id="631454"/>
    <lineage>
        <taxon>Bacteria</taxon>
        <taxon>Pseudomonadati</taxon>
        <taxon>Pseudomonadota</taxon>
        <taxon>Alphaproteobacteria</taxon>
        <taxon>Hyphomicrobiales</taxon>
        <taxon>Tepidamorphaceae</taxon>
        <taxon>Lutibaculum</taxon>
    </lineage>
</organism>
<dbReference type="EMBL" id="AWXZ01000017">
    <property type="protein sequence ID" value="ESR25906.1"/>
    <property type="molecule type" value="Genomic_DNA"/>
</dbReference>
<dbReference type="AlphaFoldDB" id="V4RIJ4"/>
<dbReference type="Proteomes" id="UP000017819">
    <property type="component" value="Unassembled WGS sequence"/>
</dbReference>
<gene>
    <name evidence="1" type="ORF">N177_1241</name>
</gene>
<evidence type="ECO:0000313" key="1">
    <source>
        <dbReference type="EMBL" id="ESR25906.1"/>
    </source>
</evidence>
<keyword evidence="2" id="KW-1185">Reference proteome</keyword>
<accession>V4RIJ4</accession>
<dbReference type="STRING" id="631454.N177_1241"/>